<dbReference type="PANTHER" id="PTHR21321:SF4">
    <property type="entry name" value="EXOSOME COMPLEX COMPONENT RRP4"/>
    <property type="match status" value="1"/>
</dbReference>
<dbReference type="GO" id="GO:0003723">
    <property type="term" value="F:RNA binding"/>
    <property type="evidence" value="ECO:0007669"/>
    <property type="project" value="InterPro"/>
</dbReference>
<dbReference type="OMA" id="VMVDIRI"/>
<dbReference type="GO" id="GO:0034475">
    <property type="term" value="P:U4 snRNA 3'-end processing"/>
    <property type="evidence" value="ECO:0007669"/>
    <property type="project" value="TreeGrafter"/>
</dbReference>
<dbReference type="Gene3D" id="2.40.50.100">
    <property type="match status" value="1"/>
</dbReference>
<sequence length="125" mass="13851">MRDMKELQVSLNQTQKVRLQTAIQQLEKLTARLSNSADASVTVAETIPGNHEEGVLKGHGTSEVDGEIVATLCGIVEKVNKLVYVRTLRARYKPETGDIIVGRVIEYGRAQESGLQQDEGWEDSR</sequence>
<dbReference type="PANTHER" id="PTHR21321">
    <property type="entry name" value="PNAS-3 RELATED"/>
    <property type="match status" value="1"/>
</dbReference>
<dbReference type="GO" id="GO:0071038">
    <property type="term" value="P:TRAMP-dependent tRNA surveillance pathway"/>
    <property type="evidence" value="ECO:0007669"/>
    <property type="project" value="TreeGrafter"/>
</dbReference>
<protein>
    <recommendedName>
        <fullName evidence="4">Exosome complex component N-terminal domain-containing protein</fullName>
    </recommendedName>
</protein>
<dbReference type="GO" id="GO:0071035">
    <property type="term" value="P:nuclear polyadenylation-dependent rRNA catabolic process"/>
    <property type="evidence" value="ECO:0007669"/>
    <property type="project" value="TreeGrafter"/>
</dbReference>
<dbReference type="Gramene" id="RZC55335">
    <property type="protein sequence ID" value="RZC55335"/>
    <property type="gene ID" value="C5167_014181"/>
</dbReference>
<evidence type="ECO:0000256" key="1">
    <source>
        <dbReference type="SAM" id="Coils"/>
    </source>
</evidence>
<dbReference type="SUPFAM" id="SSF110324">
    <property type="entry name" value="Ribosomal L27 protein-like"/>
    <property type="match status" value="1"/>
</dbReference>
<evidence type="ECO:0000313" key="3">
    <source>
        <dbReference type="Proteomes" id="UP000316621"/>
    </source>
</evidence>
<dbReference type="GO" id="GO:0071034">
    <property type="term" value="P:CUT catabolic process"/>
    <property type="evidence" value="ECO:0007669"/>
    <property type="project" value="TreeGrafter"/>
</dbReference>
<evidence type="ECO:0000313" key="2">
    <source>
        <dbReference type="EMBL" id="RZC55335.1"/>
    </source>
</evidence>
<dbReference type="STRING" id="3469.A0A4Y7J6R3"/>
<proteinExistence type="predicted"/>
<dbReference type="GO" id="GO:0000176">
    <property type="term" value="C:nuclear exosome (RNase complex)"/>
    <property type="evidence" value="ECO:0007669"/>
    <property type="project" value="TreeGrafter"/>
</dbReference>
<evidence type="ECO:0008006" key="4">
    <source>
        <dbReference type="Google" id="ProtNLM"/>
    </source>
</evidence>
<dbReference type="GO" id="GO:0071051">
    <property type="term" value="P:poly(A)-dependent snoRNA 3'-end processing"/>
    <property type="evidence" value="ECO:0007669"/>
    <property type="project" value="TreeGrafter"/>
</dbReference>
<name>A0A4Y7J6R3_PAPSO</name>
<dbReference type="EMBL" id="CM010717">
    <property type="protein sequence ID" value="RZC55335.1"/>
    <property type="molecule type" value="Genomic_DNA"/>
</dbReference>
<dbReference type="InterPro" id="IPR026699">
    <property type="entry name" value="Exosome_RNA_bind1/RRP40/RRP4"/>
</dbReference>
<keyword evidence="3" id="KW-1185">Reference proteome</keyword>
<feature type="coiled-coil region" evidence="1">
    <location>
        <begin position="12"/>
        <end position="39"/>
    </location>
</feature>
<gene>
    <name evidence="2" type="ORF">C5167_014181</name>
</gene>
<dbReference type="GO" id="GO:0000467">
    <property type="term" value="P:exonucleolytic trimming to generate mature 3'-end of 5.8S rRNA from tricistronic rRNA transcript (SSU-rRNA, 5.8S rRNA, LSU-rRNA)"/>
    <property type="evidence" value="ECO:0007669"/>
    <property type="project" value="TreeGrafter"/>
</dbReference>
<dbReference type="AlphaFoldDB" id="A0A4Y7J6R3"/>
<reference evidence="2 3" key="1">
    <citation type="journal article" date="2018" name="Science">
        <title>The opium poppy genome and morphinan production.</title>
        <authorList>
            <person name="Guo L."/>
            <person name="Winzer T."/>
            <person name="Yang X."/>
            <person name="Li Y."/>
            <person name="Ning Z."/>
            <person name="He Z."/>
            <person name="Teodor R."/>
            <person name="Lu Y."/>
            <person name="Bowser T.A."/>
            <person name="Graham I.A."/>
            <person name="Ye K."/>
        </authorList>
    </citation>
    <scope>NUCLEOTIDE SEQUENCE [LARGE SCALE GENOMIC DNA]</scope>
    <source>
        <strain evidence="3">cv. HN1</strain>
        <tissue evidence="2">Leaves</tissue>
    </source>
</reference>
<dbReference type="GO" id="GO:0000177">
    <property type="term" value="C:cytoplasmic exosome (RNase complex)"/>
    <property type="evidence" value="ECO:0007669"/>
    <property type="project" value="TreeGrafter"/>
</dbReference>
<keyword evidence="1" id="KW-0175">Coiled coil</keyword>
<accession>A0A4Y7J6R3</accession>
<dbReference type="Proteomes" id="UP000316621">
    <property type="component" value="Chromosome 3"/>
</dbReference>
<organism evidence="2 3">
    <name type="scientific">Papaver somniferum</name>
    <name type="common">Opium poppy</name>
    <dbReference type="NCBI Taxonomy" id="3469"/>
    <lineage>
        <taxon>Eukaryota</taxon>
        <taxon>Viridiplantae</taxon>
        <taxon>Streptophyta</taxon>
        <taxon>Embryophyta</taxon>
        <taxon>Tracheophyta</taxon>
        <taxon>Spermatophyta</taxon>
        <taxon>Magnoliopsida</taxon>
        <taxon>Ranunculales</taxon>
        <taxon>Papaveraceae</taxon>
        <taxon>Papaveroideae</taxon>
        <taxon>Papaver</taxon>
    </lineage>
</organism>